<dbReference type="PROSITE" id="PS50181">
    <property type="entry name" value="FBOX"/>
    <property type="match status" value="1"/>
</dbReference>
<name>A0A0L0HDR3_SPIPD</name>
<dbReference type="Gene3D" id="1.20.1280.50">
    <property type="match status" value="1"/>
</dbReference>
<dbReference type="InParanoid" id="A0A0L0HDR3"/>
<dbReference type="InterPro" id="IPR036047">
    <property type="entry name" value="F-box-like_dom_sf"/>
</dbReference>
<dbReference type="NCBIfam" id="TIGR02097">
    <property type="entry name" value="yccV"/>
    <property type="match status" value="1"/>
</dbReference>
<dbReference type="GeneID" id="27689216"/>
<protein>
    <submittedName>
        <fullName evidence="2">Hemimethylated DNA binding domain-containing protein</fullName>
    </submittedName>
</protein>
<dbReference type="Pfam" id="PF08755">
    <property type="entry name" value="YccV-like"/>
    <property type="match status" value="1"/>
</dbReference>
<reference evidence="2 3" key="1">
    <citation type="submission" date="2009-08" db="EMBL/GenBank/DDBJ databases">
        <title>The Genome Sequence of Spizellomyces punctatus strain DAOM BR117.</title>
        <authorList>
            <consortium name="The Broad Institute Genome Sequencing Platform"/>
            <person name="Russ C."/>
            <person name="Cuomo C."/>
            <person name="Shea T."/>
            <person name="Young S.K."/>
            <person name="Zeng Q."/>
            <person name="Koehrsen M."/>
            <person name="Haas B."/>
            <person name="Borodovsky M."/>
            <person name="Guigo R."/>
            <person name="Alvarado L."/>
            <person name="Berlin A."/>
            <person name="Bochicchio J."/>
            <person name="Borenstein D."/>
            <person name="Chapman S."/>
            <person name="Chen Z."/>
            <person name="Engels R."/>
            <person name="Freedman E."/>
            <person name="Gellesch M."/>
            <person name="Goldberg J."/>
            <person name="Griggs A."/>
            <person name="Gujja S."/>
            <person name="Heiman D."/>
            <person name="Hepburn T."/>
            <person name="Howarth C."/>
            <person name="Jen D."/>
            <person name="Larson L."/>
            <person name="Lewis B."/>
            <person name="Mehta T."/>
            <person name="Park D."/>
            <person name="Pearson M."/>
            <person name="Roberts A."/>
            <person name="Saif S."/>
            <person name="Shenoy N."/>
            <person name="Sisk P."/>
            <person name="Stolte C."/>
            <person name="Sykes S."/>
            <person name="Thomson T."/>
            <person name="Walk T."/>
            <person name="White J."/>
            <person name="Yandava C."/>
            <person name="Burger G."/>
            <person name="Gray M.W."/>
            <person name="Holland P.W.H."/>
            <person name="King N."/>
            <person name="Lang F.B.F."/>
            <person name="Roger A.J."/>
            <person name="Ruiz-Trillo I."/>
            <person name="Lander E."/>
            <person name="Nusbaum C."/>
        </authorList>
    </citation>
    <scope>NUCLEOTIDE SEQUENCE [LARGE SCALE GENOMIC DNA]</scope>
    <source>
        <strain evidence="2 3">DAOM BR117</strain>
    </source>
</reference>
<dbReference type="PANTHER" id="PTHR31350:SF27">
    <property type="entry name" value="HEMIMETHYLATED DNA-BINDING DOMAIN-CONTAINING PROTEIN"/>
    <property type="match status" value="1"/>
</dbReference>
<dbReference type="InterPro" id="IPR032698">
    <property type="entry name" value="SirB1_N"/>
</dbReference>
<dbReference type="RefSeq" id="XP_016606948.1">
    <property type="nucleotide sequence ID" value="XM_016754078.1"/>
</dbReference>
<dbReference type="InterPro" id="IPR011722">
    <property type="entry name" value="Hemimethylated_DNA-bd_dom"/>
</dbReference>
<dbReference type="GO" id="GO:0003677">
    <property type="term" value="F:DNA binding"/>
    <property type="evidence" value="ECO:0007669"/>
    <property type="project" value="InterPro"/>
</dbReference>
<dbReference type="eggNOG" id="ENOG502QS7Z">
    <property type="taxonomic scope" value="Eukaryota"/>
</dbReference>
<dbReference type="Pfam" id="PF00646">
    <property type="entry name" value="F-box"/>
    <property type="match status" value="1"/>
</dbReference>
<dbReference type="InterPro" id="IPR001810">
    <property type="entry name" value="F-box_dom"/>
</dbReference>
<keyword evidence="3" id="KW-1185">Reference proteome</keyword>
<evidence type="ECO:0000313" key="3">
    <source>
        <dbReference type="Proteomes" id="UP000053201"/>
    </source>
</evidence>
<dbReference type="SUPFAM" id="SSF141255">
    <property type="entry name" value="YccV-like"/>
    <property type="match status" value="1"/>
</dbReference>
<dbReference type="Gene3D" id="2.30.30.390">
    <property type="entry name" value="Hemimethylated DNA-binding domain"/>
    <property type="match status" value="1"/>
</dbReference>
<dbReference type="Proteomes" id="UP000053201">
    <property type="component" value="Unassembled WGS sequence"/>
</dbReference>
<proteinExistence type="predicted"/>
<dbReference type="OrthoDB" id="28868at2759"/>
<accession>A0A0L0HDR3</accession>
<dbReference type="STRING" id="645134.A0A0L0HDR3"/>
<dbReference type="OMA" id="PCGFLFH"/>
<dbReference type="Pfam" id="PF13369">
    <property type="entry name" value="Transglut_core2"/>
    <property type="match status" value="1"/>
</dbReference>
<evidence type="ECO:0000259" key="1">
    <source>
        <dbReference type="PROSITE" id="PS50181"/>
    </source>
</evidence>
<gene>
    <name evidence="2" type="ORF">SPPG_05872</name>
</gene>
<dbReference type="SMART" id="SM00992">
    <property type="entry name" value="YccV-like"/>
    <property type="match status" value="1"/>
</dbReference>
<dbReference type="AlphaFoldDB" id="A0A0L0HDR3"/>
<dbReference type="VEuPathDB" id="FungiDB:SPPG_05872"/>
<dbReference type="InterPro" id="IPR036623">
    <property type="entry name" value="Hemimethylated_DNA-bd_sf"/>
</dbReference>
<dbReference type="EMBL" id="KQ257459">
    <property type="protein sequence ID" value="KNC98908.1"/>
    <property type="molecule type" value="Genomic_DNA"/>
</dbReference>
<dbReference type="SUPFAM" id="SSF81383">
    <property type="entry name" value="F-box domain"/>
    <property type="match status" value="1"/>
</dbReference>
<organism evidence="2 3">
    <name type="scientific">Spizellomyces punctatus (strain DAOM BR117)</name>
    <dbReference type="NCBI Taxonomy" id="645134"/>
    <lineage>
        <taxon>Eukaryota</taxon>
        <taxon>Fungi</taxon>
        <taxon>Fungi incertae sedis</taxon>
        <taxon>Chytridiomycota</taxon>
        <taxon>Chytridiomycota incertae sedis</taxon>
        <taxon>Chytridiomycetes</taxon>
        <taxon>Spizellomycetales</taxon>
        <taxon>Spizellomycetaceae</taxon>
        <taxon>Spizellomyces</taxon>
    </lineage>
</organism>
<feature type="domain" description="F-box" evidence="1">
    <location>
        <begin position="10"/>
        <end position="56"/>
    </location>
</feature>
<dbReference type="PANTHER" id="PTHR31350">
    <property type="entry name" value="SI:DKEY-261L7.2"/>
    <property type="match status" value="1"/>
</dbReference>
<dbReference type="SMART" id="SM00256">
    <property type="entry name" value="FBOX"/>
    <property type="match status" value="1"/>
</dbReference>
<evidence type="ECO:0000313" key="2">
    <source>
        <dbReference type="EMBL" id="KNC98908.1"/>
    </source>
</evidence>
<sequence length="624" mass="71031">MTLQKGTRAKNSLGALPEDLVEEILHFVEPKDIAGFCSVSKVWEKLCNDNRLWKKNVIAHGWKWWNSPPIDPPSWKKIYMHRTVTDRVVLEHLQNVLDSPRGRIANMLKIAQHGSDAVDVLIGTIDEKKKDHLTRTYYARKILRLLSRQWVVSQWRLLMPMLGSFHAQHIQTRHSTACSIAGVRPTTYAPPFPLEYGAFLLSKFHSYTLDVADVMGQLDALADEARLHVIDPGSTGSGIETRARQLYDFLFVVKGFTGAVQDYYNVENSLIDKVLSRRKGIPITLALLYHAVGRRLGLQIDMIGFPQHFLARIVTEDGSQWFVDCFQQGRNGGFRTREECIDLLSDMRLVTREEYLSPTTDQDFYTRMASNIVAAVHHAPDLEQSTDIHIHAYGAMIVLLLLSGDHTQISTRHPHRRILYGILRADVPEDVWFAEADLAMLRARQTTGDSGMRGTQATLEIAALENEVAEIWTVDGASAPQNVKRRDPDMGRGSGSSKRIPRFHVGETFSHSRYHYSGVIYGWDLVCSADEEWILRMGVDRLEHGRRQPFYNVFALGPDGARTYRYVAEQNIIPGNGDPAMFLAHEEIGKWFERWDNERMVFVPNKELREEYPDDLGPRGAEAQ</sequence>